<evidence type="ECO:0000313" key="1">
    <source>
        <dbReference type="EMBL" id="KAJ2901644.1"/>
    </source>
</evidence>
<keyword evidence="2" id="KW-1185">Reference proteome</keyword>
<gene>
    <name evidence="1" type="ORF">MKZ38_001603</name>
</gene>
<sequence>MMHSKAAEIVAKVPIDTSFRGIEERDGEIAFRIQALVEIHQRATNDEAGKAQRKRATEGLMELLDFEKRIMGDLGERNHTSVANQSEKSDVRVARESLCITLIFDSQVVWGTRRTVYQS</sequence>
<name>A0AAD5WT08_9PEZI</name>
<dbReference type="AlphaFoldDB" id="A0AAD5WT08"/>
<dbReference type="Proteomes" id="UP001201980">
    <property type="component" value="Unassembled WGS sequence"/>
</dbReference>
<accession>A0AAD5WT08</accession>
<evidence type="ECO:0000313" key="2">
    <source>
        <dbReference type="Proteomes" id="UP001201980"/>
    </source>
</evidence>
<reference evidence="1" key="1">
    <citation type="submission" date="2022-07" db="EMBL/GenBank/DDBJ databases">
        <title>Draft genome sequence of Zalerion maritima ATCC 34329, a (micro)plastics degrading marine fungus.</title>
        <authorList>
            <person name="Paco A."/>
            <person name="Goncalves M.F.M."/>
            <person name="Rocha-Santos T.A.P."/>
            <person name="Alves A."/>
        </authorList>
    </citation>
    <scope>NUCLEOTIDE SEQUENCE</scope>
    <source>
        <strain evidence="1">ATCC 34329</strain>
    </source>
</reference>
<organism evidence="1 2">
    <name type="scientific">Zalerion maritima</name>
    <dbReference type="NCBI Taxonomy" id="339359"/>
    <lineage>
        <taxon>Eukaryota</taxon>
        <taxon>Fungi</taxon>
        <taxon>Dikarya</taxon>
        <taxon>Ascomycota</taxon>
        <taxon>Pezizomycotina</taxon>
        <taxon>Sordariomycetes</taxon>
        <taxon>Lulworthiomycetidae</taxon>
        <taxon>Lulworthiales</taxon>
        <taxon>Lulworthiaceae</taxon>
        <taxon>Zalerion</taxon>
    </lineage>
</organism>
<dbReference type="EMBL" id="JAKWBI020000144">
    <property type="protein sequence ID" value="KAJ2901644.1"/>
    <property type="molecule type" value="Genomic_DNA"/>
</dbReference>
<protein>
    <submittedName>
        <fullName evidence="1">Uncharacterized protein</fullName>
    </submittedName>
</protein>
<proteinExistence type="predicted"/>
<comment type="caution">
    <text evidence="1">The sequence shown here is derived from an EMBL/GenBank/DDBJ whole genome shotgun (WGS) entry which is preliminary data.</text>
</comment>